<evidence type="ECO:0000256" key="4">
    <source>
        <dbReference type="ARBA" id="ARBA00022989"/>
    </source>
</evidence>
<keyword evidence="5 6" id="KW-0472">Membrane</keyword>
<evidence type="ECO:0000256" key="2">
    <source>
        <dbReference type="ARBA" id="ARBA00022475"/>
    </source>
</evidence>
<sequence length="301" mass="32717">VFSLGLNVHWGHTGLFNIGIAGFFAIGAYTTALVTSPLPSGTLTDYVQQAIGLDQPFLVGVIAAGLVCGLIAIPIGAITLRLREDYLAIATIGIAVTIQRIFNNEHWLANGPQGIVGLDQPLRDLLPPNYYNFVYLAIVLVIMVLIYFALERGIRSPWGRVLRAIREDEVVAAASGKDVFGFKIQSLVLGAVIMGIGGALYAHYIRTVYPGIFSPLFGTFIIWVMLIVGGSGNNKGAILGAFIVWAIWQGTGIFINRILPLDWLSRAPYIRLLLIGLMLVGILLTRPQGIRGEEKQVSRMM</sequence>
<comment type="caution">
    <text evidence="7">The sequence shown here is derived from an EMBL/GenBank/DDBJ whole genome shotgun (WGS) entry which is preliminary data.</text>
</comment>
<gene>
    <name evidence="7" type="ORF">S01H1_18068</name>
</gene>
<reference evidence="7" key="1">
    <citation type="journal article" date="2014" name="Front. Microbiol.">
        <title>High frequency of phylogenetically diverse reductive dehalogenase-homologous genes in deep subseafloor sedimentary metagenomes.</title>
        <authorList>
            <person name="Kawai M."/>
            <person name="Futagami T."/>
            <person name="Toyoda A."/>
            <person name="Takaki Y."/>
            <person name="Nishi S."/>
            <person name="Hori S."/>
            <person name="Arai W."/>
            <person name="Tsubouchi T."/>
            <person name="Morono Y."/>
            <person name="Uchiyama I."/>
            <person name="Ito T."/>
            <person name="Fujiyama A."/>
            <person name="Inagaki F."/>
            <person name="Takami H."/>
        </authorList>
    </citation>
    <scope>NUCLEOTIDE SEQUENCE</scope>
    <source>
        <strain evidence="7">Expedition CK06-06</strain>
    </source>
</reference>
<accession>X0SNC9</accession>
<dbReference type="Pfam" id="PF02653">
    <property type="entry name" value="BPD_transp_2"/>
    <property type="match status" value="1"/>
</dbReference>
<evidence type="ECO:0000256" key="6">
    <source>
        <dbReference type="SAM" id="Phobius"/>
    </source>
</evidence>
<dbReference type="InterPro" id="IPR043428">
    <property type="entry name" value="LivM-like"/>
</dbReference>
<keyword evidence="3 6" id="KW-0812">Transmembrane</keyword>
<feature type="transmembrane region" description="Helical" evidence="6">
    <location>
        <begin position="267"/>
        <end position="285"/>
    </location>
</feature>
<feature type="transmembrane region" description="Helical" evidence="6">
    <location>
        <begin position="86"/>
        <end position="102"/>
    </location>
</feature>
<feature type="transmembrane region" description="Helical" evidence="6">
    <location>
        <begin position="15"/>
        <end position="37"/>
    </location>
</feature>
<feature type="transmembrane region" description="Helical" evidence="6">
    <location>
        <begin position="211"/>
        <end position="229"/>
    </location>
</feature>
<evidence type="ECO:0000256" key="5">
    <source>
        <dbReference type="ARBA" id="ARBA00023136"/>
    </source>
</evidence>
<feature type="transmembrane region" description="Helical" evidence="6">
    <location>
        <begin position="130"/>
        <end position="150"/>
    </location>
</feature>
<proteinExistence type="predicted"/>
<feature type="transmembrane region" description="Helical" evidence="6">
    <location>
        <begin position="57"/>
        <end position="79"/>
    </location>
</feature>
<evidence type="ECO:0008006" key="8">
    <source>
        <dbReference type="Google" id="ProtNLM"/>
    </source>
</evidence>
<protein>
    <recommendedName>
        <fullName evidence="8">Branched-chain amino acid ABC transporter permease</fullName>
    </recommendedName>
</protein>
<feature type="non-terminal residue" evidence="7">
    <location>
        <position position="1"/>
    </location>
</feature>
<dbReference type="AlphaFoldDB" id="X0SNC9"/>
<name>X0SNC9_9ZZZZ</name>
<dbReference type="GO" id="GO:0005886">
    <property type="term" value="C:plasma membrane"/>
    <property type="evidence" value="ECO:0007669"/>
    <property type="project" value="UniProtKB-SubCell"/>
</dbReference>
<dbReference type="GO" id="GO:0015658">
    <property type="term" value="F:branched-chain amino acid transmembrane transporter activity"/>
    <property type="evidence" value="ECO:0007669"/>
    <property type="project" value="InterPro"/>
</dbReference>
<keyword evidence="2" id="KW-1003">Cell membrane</keyword>
<comment type="subcellular location">
    <subcellularLocation>
        <location evidence="1">Cell membrane</location>
        <topology evidence="1">Multi-pass membrane protein</topology>
    </subcellularLocation>
</comment>
<organism evidence="7">
    <name type="scientific">marine sediment metagenome</name>
    <dbReference type="NCBI Taxonomy" id="412755"/>
    <lineage>
        <taxon>unclassified sequences</taxon>
        <taxon>metagenomes</taxon>
        <taxon>ecological metagenomes</taxon>
    </lineage>
</organism>
<dbReference type="EMBL" id="BARS01009631">
    <property type="protein sequence ID" value="GAF77377.1"/>
    <property type="molecule type" value="Genomic_DNA"/>
</dbReference>
<feature type="transmembrane region" description="Helical" evidence="6">
    <location>
        <begin position="187"/>
        <end position="205"/>
    </location>
</feature>
<keyword evidence="4 6" id="KW-1133">Transmembrane helix</keyword>
<evidence type="ECO:0000256" key="3">
    <source>
        <dbReference type="ARBA" id="ARBA00022692"/>
    </source>
</evidence>
<dbReference type="PANTHER" id="PTHR30482:SF10">
    <property type="entry name" value="HIGH-AFFINITY BRANCHED-CHAIN AMINO ACID TRANSPORT PROTEIN BRAE"/>
    <property type="match status" value="1"/>
</dbReference>
<dbReference type="PANTHER" id="PTHR30482">
    <property type="entry name" value="HIGH-AFFINITY BRANCHED-CHAIN AMINO ACID TRANSPORT SYSTEM PERMEASE"/>
    <property type="match status" value="1"/>
</dbReference>
<feature type="transmembrane region" description="Helical" evidence="6">
    <location>
        <begin position="236"/>
        <end position="255"/>
    </location>
</feature>
<evidence type="ECO:0000313" key="7">
    <source>
        <dbReference type="EMBL" id="GAF77377.1"/>
    </source>
</evidence>
<dbReference type="CDD" id="cd06581">
    <property type="entry name" value="TM_PBP1_LivM_like"/>
    <property type="match status" value="1"/>
</dbReference>
<evidence type="ECO:0000256" key="1">
    <source>
        <dbReference type="ARBA" id="ARBA00004651"/>
    </source>
</evidence>
<dbReference type="InterPro" id="IPR001851">
    <property type="entry name" value="ABC_transp_permease"/>
</dbReference>